<feature type="transmembrane region" description="Helical" evidence="1">
    <location>
        <begin position="201"/>
        <end position="224"/>
    </location>
</feature>
<dbReference type="Proteomes" id="UP000276389">
    <property type="component" value="Unassembled WGS sequence"/>
</dbReference>
<dbReference type="Pfam" id="PF03594">
    <property type="entry name" value="BenE"/>
    <property type="match status" value="1"/>
</dbReference>
<evidence type="ECO:0000313" key="2">
    <source>
        <dbReference type="EMBL" id="RSK71015.1"/>
    </source>
</evidence>
<feature type="transmembrane region" description="Helical" evidence="1">
    <location>
        <begin position="319"/>
        <end position="337"/>
    </location>
</feature>
<gene>
    <name evidence="2" type="primary">benE</name>
    <name evidence="2" type="ORF">EJE24_04385</name>
</gene>
<dbReference type="EMBL" id="RWHU01000001">
    <property type="protein sequence ID" value="RSK71015.1"/>
    <property type="molecule type" value="Genomic_DNA"/>
</dbReference>
<feature type="transmembrane region" description="Helical" evidence="1">
    <location>
        <begin position="288"/>
        <end position="313"/>
    </location>
</feature>
<feature type="transmembrane region" description="Helical" evidence="1">
    <location>
        <begin position="43"/>
        <end position="65"/>
    </location>
</feature>
<proteinExistence type="predicted"/>
<dbReference type="PANTHER" id="PTHR30199">
    <property type="entry name" value="MFS FAMILY TRANSPORTER, PREDICTED SUBSTRATE BENZOATE"/>
    <property type="match status" value="1"/>
</dbReference>
<dbReference type="GO" id="GO:0005886">
    <property type="term" value="C:plasma membrane"/>
    <property type="evidence" value="ECO:0007669"/>
    <property type="project" value="TreeGrafter"/>
</dbReference>
<accession>A0A428M078</accession>
<evidence type="ECO:0000256" key="1">
    <source>
        <dbReference type="SAM" id="Phobius"/>
    </source>
</evidence>
<keyword evidence="1" id="KW-0472">Membrane</keyword>
<name>A0A428M078_9ENTR</name>
<dbReference type="PANTHER" id="PTHR30199:SF0">
    <property type="entry name" value="INNER MEMBRANE PROTEIN YDCO"/>
    <property type="match status" value="1"/>
</dbReference>
<reference evidence="2 3" key="1">
    <citation type="submission" date="2018-12" db="EMBL/GenBank/DDBJ databases">
        <title>The Genome Submission of two Enterobacter spp. strains.</title>
        <authorList>
            <person name="Wu W."/>
            <person name="Wei L."/>
            <person name="Feng Y."/>
            <person name="Zong Z."/>
        </authorList>
    </citation>
    <scope>NUCLEOTIDE SEQUENCE [LARGE SCALE GENOMIC DNA]</scope>
    <source>
        <strain evidence="2 3">WCHEHu045002</strain>
    </source>
</reference>
<protein>
    <submittedName>
        <fullName evidence="2">Benzoate transporter BenE</fullName>
    </submittedName>
</protein>
<feature type="transmembrane region" description="Helical" evidence="1">
    <location>
        <begin position="349"/>
        <end position="382"/>
    </location>
</feature>
<organism evidence="2 3">
    <name type="scientific">Enterobacter huaxiensis</name>
    <dbReference type="NCBI Taxonomy" id="2494702"/>
    <lineage>
        <taxon>Bacteria</taxon>
        <taxon>Pseudomonadati</taxon>
        <taxon>Pseudomonadota</taxon>
        <taxon>Gammaproteobacteria</taxon>
        <taxon>Enterobacterales</taxon>
        <taxon>Enterobacteriaceae</taxon>
        <taxon>Enterobacter</taxon>
    </lineage>
</organism>
<evidence type="ECO:0000313" key="3">
    <source>
        <dbReference type="Proteomes" id="UP000276389"/>
    </source>
</evidence>
<dbReference type="InterPro" id="IPR004711">
    <property type="entry name" value="Benzoate_Transporter"/>
</dbReference>
<sequence>MRSSSSLFPAVLAGFVAVLVGYASSAAIIWQAAAAAGASTQQIAGWMTALGIGMGVSTLALSWWYKAPVLTAWSTPGAALLATSLQGVSLAETIGVFIFANALILLCGVTGVFARLMKLIPHSLAAAMLAGVLLRFGLQAFSNLEGHILLCGSMLAAWVIAKAFAPRYAIVATLLVGGMVAWAGGDIVTNRIGFSVVLPEFIAPTFTFTTLVSVGLPFFLVTMASQNAPGFATMKASGYPLAVSPLIIFTGGLALLLSPFGVYSICIAAITAAICQSPDAHPDASKRWLAAAAAGAFYLLAGVFGGSISGLMAALPLSWIQTLAGLALLGTISGSLYQALHSETERDAAIVTFLMTASGVTIGGIGSAFWGLVLGGVCYALFSRLRRA</sequence>
<feature type="transmembrane region" description="Helical" evidence="1">
    <location>
        <begin position="6"/>
        <end position="31"/>
    </location>
</feature>
<dbReference type="NCBIfam" id="TIGR00843">
    <property type="entry name" value="benE"/>
    <property type="match status" value="1"/>
</dbReference>
<feature type="transmembrane region" description="Helical" evidence="1">
    <location>
        <begin position="168"/>
        <end position="189"/>
    </location>
</feature>
<keyword evidence="1" id="KW-0812">Transmembrane</keyword>
<comment type="caution">
    <text evidence="2">The sequence shown here is derived from an EMBL/GenBank/DDBJ whole genome shotgun (WGS) entry which is preliminary data.</text>
</comment>
<dbReference type="AlphaFoldDB" id="A0A428M078"/>
<feature type="transmembrane region" description="Helical" evidence="1">
    <location>
        <begin position="85"/>
        <end position="107"/>
    </location>
</feature>
<feature type="transmembrane region" description="Helical" evidence="1">
    <location>
        <begin position="119"/>
        <end position="138"/>
    </location>
</feature>
<keyword evidence="1" id="KW-1133">Transmembrane helix</keyword>
<feature type="transmembrane region" description="Helical" evidence="1">
    <location>
        <begin position="236"/>
        <end position="254"/>
    </location>
</feature>
<dbReference type="RefSeq" id="WP_125913763.1">
    <property type="nucleotide sequence ID" value="NZ_RWHU01000001.1"/>
</dbReference>
<dbReference type="GO" id="GO:0042925">
    <property type="term" value="F:benzoate transmembrane transporter activity"/>
    <property type="evidence" value="ECO:0007669"/>
    <property type="project" value="InterPro"/>
</dbReference>
<feature type="transmembrane region" description="Helical" evidence="1">
    <location>
        <begin position="144"/>
        <end position="161"/>
    </location>
</feature>